<dbReference type="Pfam" id="PF04333">
    <property type="entry name" value="MlaA"/>
    <property type="match status" value="1"/>
</dbReference>
<dbReference type="EMBL" id="CP092109">
    <property type="protein sequence ID" value="UWZ80938.1"/>
    <property type="molecule type" value="Genomic_DNA"/>
</dbReference>
<dbReference type="PRINTS" id="PR01805">
    <property type="entry name" value="VACJLIPOPROT"/>
</dbReference>
<keyword evidence="4" id="KW-1185">Reference proteome</keyword>
<dbReference type="PANTHER" id="PTHR30035">
    <property type="entry name" value="LIPOPROTEIN VACJ-RELATED"/>
    <property type="match status" value="1"/>
</dbReference>
<sequence length="253" mass="28872">MRISIPILTLLITLVSIPPLGAQELVDPTATRTLPAAEEDYFPFEDDFDEAFVATADPLEPFNRAMFWVNDKLYFYLLKPVARTYRVVPEPARVSVGNFFSNVATPVRLANCLLQFRFIDAGREVGRFAVNTTWGIGGLFDPARKHLGWQKKDEDLGQTLGYFGIPAGPYLVLPVFGPSNPRDAVGRVGDGFLDPWPYVLDETWEVIAVKTYERINWLSLDRDTYEAIKREQLDPYIFIREAYTQRREAMILE</sequence>
<reference evidence="3" key="1">
    <citation type="journal article" date="2022" name="Environ. Microbiol.">
        <title>Geoalkalibacter halelectricus SAP #1 sp. nov. possessing extracellular electron transfer and mineral#reducing capabilities from a haloalkaline environment.</title>
        <authorList>
            <person name="Yadav S."/>
            <person name="Singh R."/>
            <person name="Sundharam S.S."/>
            <person name="Chaudhary S."/>
            <person name="Krishnamurthi S."/>
            <person name="Patil S.A."/>
        </authorList>
    </citation>
    <scope>NUCLEOTIDE SEQUENCE</scope>
    <source>
        <strain evidence="3">SAP-1</strain>
    </source>
</reference>
<evidence type="ECO:0000256" key="1">
    <source>
        <dbReference type="ARBA" id="ARBA00010634"/>
    </source>
</evidence>
<dbReference type="Proteomes" id="UP001060414">
    <property type="component" value="Chromosome"/>
</dbReference>
<evidence type="ECO:0000313" key="4">
    <source>
        <dbReference type="Proteomes" id="UP001060414"/>
    </source>
</evidence>
<comment type="similarity">
    <text evidence="1">Belongs to the MlaA family.</text>
</comment>
<organism evidence="3 4">
    <name type="scientific">Geoalkalibacter halelectricus</name>
    <dbReference type="NCBI Taxonomy" id="2847045"/>
    <lineage>
        <taxon>Bacteria</taxon>
        <taxon>Pseudomonadati</taxon>
        <taxon>Thermodesulfobacteriota</taxon>
        <taxon>Desulfuromonadia</taxon>
        <taxon>Desulfuromonadales</taxon>
        <taxon>Geoalkalibacteraceae</taxon>
        <taxon>Geoalkalibacter</taxon>
    </lineage>
</organism>
<dbReference type="PANTHER" id="PTHR30035:SF3">
    <property type="entry name" value="INTERMEMBRANE PHOSPHOLIPID TRANSPORT SYSTEM LIPOPROTEIN MLAA"/>
    <property type="match status" value="1"/>
</dbReference>
<gene>
    <name evidence="3" type="ORF">L9S41_05910</name>
</gene>
<keyword evidence="3" id="KW-0449">Lipoprotein</keyword>
<accession>A0ABY5ZP92</accession>
<evidence type="ECO:0000256" key="2">
    <source>
        <dbReference type="ARBA" id="ARBA00022729"/>
    </source>
</evidence>
<name>A0ABY5ZP92_9BACT</name>
<evidence type="ECO:0000313" key="3">
    <source>
        <dbReference type="EMBL" id="UWZ80938.1"/>
    </source>
</evidence>
<protein>
    <submittedName>
        <fullName evidence="3">VacJ family lipoprotein</fullName>
    </submittedName>
</protein>
<dbReference type="InterPro" id="IPR007428">
    <property type="entry name" value="MlaA"/>
</dbReference>
<keyword evidence="2" id="KW-0732">Signal</keyword>
<proteinExistence type="inferred from homology"/>
<dbReference type="RefSeq" id="WP_260749305.1">
    <property type="nucleotide sequence ID" value="NZ_CP092109.1"/>
</dbReference>